<dbReference type="Gene3D" id="1.10.287.700">
    <property type="entry name" value="Helix hairpin bin"/>
    <property type="match status" value="1"/>
</dbReference>
<keyword evidence="2" id="KW-0732">Signal</keyword>
<organism evidence="3 4">
    <name type="scientific">Alloalcanivorax xenomutans</name>
    <dbReference type="NCBI Taxonomy" id="1094342"/>
    <lineage>
        <taxon>Bacteria</taxon>
        <taxon>Pseudomonadati</taxon>
        <taxon>Pseudomonadota</taxon>
        <taxon>Gammaproteobacteria</taxon>
        <taxon>Oceanospirillales</taxon>
        <taxon>Alcanivoracaceae</taxon>
        <taxon>Alloalcanivorax</taxon>
    </lineage>
</organism>
<dbReference type="AlphaFoldDB" id="A0A9Q3ZGZ4"/>
<dbReference type="KEGG" id="axe:P40_20645"/>
<sequence>MRTFSKGFVVVLFGALLGLAACDQQEGPMEKAGEKVDQAVDDMTNEGPMEKAGESADETWQDTKEASKEALDKTKQAGEDAWEKTKETGENVKDAVTGENQN</sequence>
<dbReference type="PROSITE" id="PS51257">
    <property type="entry name" value="PROKAR_LIPOPROTEIN"/>
    <property type="match status" value="1"/>
</dbReference>
<comment type="caution">
    <text evidence="3">The sequence shown here is derived from an EMBL/GenBank/DDBJ whole genome shotgun (WGS) entry which is preliminary data.</text>
</comment>
<name>A0A9Q3ZGZ4_9GAMM</name>
<evidence type="ECO:0008006" key="5">
    <source>
        <dbReference type="Google" id="ProtNLM"/>
    </source>
</evidence>
<feature type="region of interest" description="Disordered" evidence="1">
    <location>
        <begin position="26"/>
        <end position="102"/>
    </location>
</feature>
<evidence type="ECO:0000256" key="2">
    <source>
        <dbReference type="SAM" id="SignalP"/>
    </source>
</evidence>
<dbReference type="Proteomes" id="UP001107961">
    <property type="component" value="Unassembled WGS sequence"/>
</dbReference>
<feature type="chain" id="PRO_5040497019" description="Late embryogenesis abundant protein" evidence="2">
    <location>
        <begin position="21"/>
        <end position="102"/>
    </location>
</feature>
<reference evidence="3" key="1">
    <citation type="submission" date="2022-01" db="EMBL/GenBank/DDBJ databases">
        <authorList>
            <person name="Karlyshev A.V."/>
            <person name="Jaspars M."/>
        </authorList>
    </citation>
    <scope>NUCLEOTIDE SEQUENCE</scope>
    <source>
        <strain evidence="3">AGSA3-2</strain>
    </source>
</reference>
<evidence type="ECO:0000313" key="4">
    <source>
        <dbReference type="Proteomes" id="UP001107961"/>
    </source>
</evidence>
<dbReference type="RefSeq" id="WP_022994720.1">
    <property type="nucleotide sequence ID" value="NZ_CP012331.1"/>
</dbReference>
<keyword evidence="4" id="KW-1185">Reference proteome</keyword>
<dbReference type="EMBL" id="JAJVKT010000005">
    <property type="protein sequence ID" value="MCE7508022.1"/>
    <property type="molecule type" value="Genomic_DNA"/>
</dbReference>
<proteinExistence type="predicted"/>
<evidence type="ECO:0000313" key="3">
    <source>
        <dbReference type="EMBL" id="MCE7508022.1"/>
    </source>
</evidence>
<protein>
    <recommendedName>
        <fullName evidence="5">Late embryogenesis abundant protein</fullName>
    </recommendedName>
</protein>
<feature type="compositionally biased region" description="Basic and acidic residues" evidence="1">
    <location>
        <begin position="61"/>
        <end position="93"/>
    </location>
</feature>
<gene>
    <name evidence="3" type="ORF">LZG35_05190</name>
</gene>
<evidence type="ECO:0000256" key="1">
    <source>
        <dbReference type="SAM" id="MobiDB-lite"/>
    </source>
</evidence>
<feature type="compositionally biased region" description="Basic and acidic residues" evidence="1">
    <location>
        <begin position="28"/>
        <end position="38"/>
    </location>
</feature>
<dbReference type="GeneID" id="94688726"/>
<accession>A0A9Q3ZGZ4</accession>
<feature type="signal peptide" evidence="2">
    <location>
        <begin position="1"/>
        <end position="20"/>
    </location>
</feature>